<gene>
    <name evidence="3" type="ORF">V5N11_031055</name>
</gene>
<evidence type="ECO:0000313" key="4">
    <source>
        <dbReference type="Proteomes" id="UP001558713"/>
    </source>
</evidence>
<evidence type="ECO:0000256" key="1">
    <source>
        <dbReference type="SAM" id="MobiDB-lite"/>
    </source>
</evidence>
<dbReference type="InterPro" id="IPR040256">
    <property type="entry name" value="At4g02000-like"/>
</dbReference>
<accession>A0ABD1ACM9</accession>
<dbReference type="Pfam" id="PF14111">
    <property type="entry name" value="DUF4283"/>
    <property type="match status" value="1"/>
</dbReference>
<feature type="region of interest" description="Disordered" evidence="1">
    <location>
        <begin position="352"/>
        <end position="378"/>
    </location>
</feature>
<dbReference type="PANTHER" id="PTHR31286:SF90">
    <property type="entry name" value="DUF4283 DOMAIN-CONTAINING PROTEIN"/>
    <property type="match status" value="1"/>
</dbReference>
<reference evidence="3 4" key="1">
    <citation type="submission" date="2024-04" db="EMBL/GenBank/DDBJ databases">
        <title>Genome assembly C_amara_ONT_v2.</title>
        <authorList>
            <person name="Yant L."/>
            <person name="Moore C."/>
            <person name="Slenker M."/>
        </authorList>
    </citation>
    <scope>NUCLEOTIDE SEQUENCE [LARGE SCALE GENOMIC DNA]</scope>
    <source>
        <tissue evidence="3">Leaf</tissue>
    </source>
</reference>
<feature type="domain" description="DUF4283" evidence="2">
    <location>
        <begin position="25"/>
        <end position="105"/>
    </location>
</feature>
<evidence type="ECO:0000313" key="3">
    <source>
        <dbReference type="EMBL" id="KAL1196591.1"/>
    </source>
</evidence>
<dbReference type="Proteomes" id="UP001558713">
    <property type="component" value="Unassembled WGS sequence"/>
</dbReference>
<dbReference type="PANTHER" id="PTHR31286">
    <property type="entry name" value="GLYCINE-RICH CELL WALL STRUCTURAL PROTEIN 1.8-LIKE"/>
    <property type="match status" value="1"/>
</dbReference>
<dbReference type="AlphaFoldDB" id="A0ABD1ACM9"/>
<comment type="caution">
    <text evidence="3">The sequence shown here is derived from an EMBL/GenBank/DDBJ whole genome shotgun (WGS) entry which is preliminary data.</text>
</comment>
<organism evidence="3 4">
    <name type="scientific">Cardamine amara subsp. amara</name>
    <dbReference type="NCBI Taxonomy" id="228776"/>
    <lineage>
        <taxon>Eukaryota</taxon>
        <taxon>Viridiplantae</taxon>
        <taxon>Streptophyta</taxon>
        <taxon>Embryophyta</taxon>
        <taxon>Tracheophyta</taxon>
        <taxon>Spermatophyta</taxon>
        <taxon>Magnoliopsida</taxon>
        <taxon>eudicotyledons</taxon>
        <taxon>Gunneridae</taxon>
        <taxon>Pentapetalae</taxon>
        <taxon>rosids</taxon>
        <taxon>malvids</taxon>
        <taxon>Brassicales</taxon>
        <taxon>Brassicaceae</taxon>
        <taxon>Cardamineae</taxon>
        <taxon>Cardamine</taxon>
    </lineage>
</organism>
<proteinExistence type="predicted"/>
<dbReference type="InterPro" id="IPR025558">
    <property type="entry name" value="DUF4283"/>
</dbReference>
<sequence length="430" mass="47080">MAAVTIADSGRPRVLIPDEVFQRGAELHKDFIICYFNGRPPPYSQIQSVLSHMWGKGRKVEIHMNQISRSMLVRIPNDFIRQKILEKRIWYVGDSMFHAVQWSSNPSTESPSMSSIQIWAHLKGIPLDLRHRKGLSLVAGLVGEPKETDEFTINLVSLTLAHVKVEVNLTEPLPRVVEFQRQNGQVVEVEVVYPWLPPTCSHCKELGHIVRNCLQLPPPNLATKKPPNQKSSKGKEKQSTLPTPTSKEVKSIPKVTVGKGIAQGESCSSSSVIAIDQPSFIVNPPPIINDKPMTGAALSHVTTVQPGFNFITPPDLISSSQVAPVSPISIIPNSFVFSAPSLNSLPAFVSSSGEPIPSSPSPEIIKKPSLKRSRSSPVLNSRPISTFFNPFSHKVLPQPLLSDSPAKSNSLSSTTIFNYVRSLPLGEPSS</sequence>
<dbReference type="EMBL" id="JBANAX010000701">
    <property type="protein sequence ID" value="KAL1196591.1"/>
    <property type="molecule type" value="Genomic_DNA"/>
</dbReference>
<feature type="region of interest" description="Disordered" evidence="1">
    <location>
        <begin position="219"/>
        <end position="248"/>
    </location>
</feature>
<name>A0ABD1ACM9_CARAN</name>
<evidence type="ECO:0000259" key="2">
    <source>
        <dbReference type="Pfam" id="PF14111"/>
    </source>
</evidence>
<keyword evidence="4" id="KW-1185">Reference proteome</keyword>
<protein>
    <recommendedName>
        <fullName evidence="2">DUF4283 domain-containing protein</fullName>
    </recommendedName>
</protein>